<accession>A0ABR6IZG5</accession>
<keyword evidence="2" id="KW-1185">Reference proteome</keyword>
<name>A0ABR6IZG5_9HYPH</name>
<dbReference type="RefSeq" id="WP_022719381.1">
    <property type="nucleotide sequence ID" value="NZ_JACIFX010000037.1"/>
</dbReference>
<evidence type="ECO:0000313" key="1">
    <source>
        <dbReference type="EMBL" id="MBB4233321.1"/>
    </source>
</evidence>
<dbReference type="EMBL" id="JACIFX010000037">
    <property type="protein sequence ID" value="MBB4233321.1"/>
    <property type="molecule type" value="Genomic_DNA"/>
</dbReference>
<protein>
    <submittedName>
        <fullName evidence="1">Uncharacterized protein</fullName>
    </submittedName>
</protein>
<gene>
    <name evidence="1" type="ORF">GGD56_007227</name>
</gene>
<reference evidence="1 2" key="1">
    <citation type="submission" date="2020-08" db="EMBL/GenBank/DDBJ databases">
        <title>Genomic Encyclopedia of Type Strains, Phase IV (KMG-V): Genome sequencing to study the core and pangenomes of soil and plant-associated prokaryotes.</title>
        <authorList>
            <person name="Whitman W."/>
        </authorList>
    </citation>
    <scope>NUCLEOTIDE SEQUENCE [LARGE SCALE GENOMIC DNA]</scope>
    <source>
        <strain evidence="1 2">SEMIA 4087</strain>
    </source>
</reference>
<comment type="caution">
    <text evidence="1">The sequence shown here is derived from an EMBL/GenBank/DDBJ whole genome shotgun (WGS) entry which is preliminary data.</text>
</comment>
<sequence length="49" mass="5175">MIQLSGLPGESPAALIKTGTPFAFEAAMIISRGNVADRLFRPSKQTIAT</sequence>
<organism evidence="1 2">
    <name type="scientific">Rhizobium mongolense</name>
    <dbReference type="NCBI Taxonomy" id="57676"/>
    <lineage>
        <taxon>Bacteria</taxon>
        <taxon>Pseudomonadati</taxon>
        <taxon>Pseudomonadota</taxon>
        <taxon>Alphaproteobacteria</taxon>
        <taxon>Hyphomicrobiales</taxon>
        <taxon>Rhizobiaceae</taxon>
        <taxon>Rhizobium/Agrobacterium group</taxon>
        <taxon>Rhizobium</taxon>
    </lineage>
</organism>
<dbReference type="Proteomes" id="UP000551353">
    <property type="component" value="Unassembled WGS sequence"/>
</dbReference>
<evidence type="ECO:0000313" key="2">
    <source>
        <dbReference type="Proteomes" id="UP000551353"/>
    </source>
</evidence>
<proteinExistence type="predicted"/>